<organism evidence="2 3">
    <name type="scientific">Corynebacterium qintianiae</name>
    <dbReference type="NCBI Taxonomy" id="2709392"/>
    <lineage>
        <taxon>Bacteria</taxon>
        <taxon>Bacillati</taxon>
        <taxon>Actinomycetota</taxon>
        <taxon>Actinomycetes</taxon>
        <taxon>Mycobacteriales</taxon>
        <taxon>Corynebacteriaceae</taxon>
        <taxon>Corynebacterium</taxon>
    </lineage>
</organism>
<sequence length="205" mass="21071">MARFQFWGVVVGAAFVLSGCGVLEGPPAPDVGESDDAGSAAEGPAQPAAAEPAAFHFDSGDLVLGPFDPEDVKDNLFDPCTEISDAEFAAAGLVKRQEQPGHQIDSSINSCSLDAGATNFSILLVANALDKNAIESGSPVFDFEVSELPQAFAFGSPVDSISMCDVAVETRRGTVSASVSTVRSTDAVSELCPTAANVIISLFAL</sequence>
<dbReference type="KEGG" id="cqn:G7Y29_07725"/>
<dbReference type="AlphaFoldDB" id="A0A7T0KMG9"/>
<evidence type="ECO:0000256" key="1">
    <source>
        <dbReference type="SAM" id="MobiDB-lite"/>
    </source>
</evidence>
<dbReference type="Pfam" id="PF12079">
    <property type="entry name" value="DUF3558"/>
    <property type="match status" value="1"/>
</dbReference>
<dbReference type="RefSeq" id="WP_165002742.1">
    <property type="nucleotide sequence ID" value="NZ_CP064955.1"/>
</dbReference>
<accession>A0A7T0KMG9</accession>
<feature type="compositionally biased region" description="Low complexity" evidence="1">
    <location>
        <begin position="37"/>
        <end position="50"/>
    </location>
</feature>
<reference evidence="2 3" key="1">
    <citation type="submission" date="2020-11" db="EMBL/GenBank/DDBJ databases">
        <title>Corynebacterium sp. MC1420.</title>
        <authorList>
            <person name="Zhou J."/>
        </authorList>
    </citation>
    <scope>NUCLEOTIDE SEQUENCE [LARGE SCALE GENOMIC DNA]</scope>
    <source>
        <strain evidence="2 3">MC1420</strain>
    </source>
</reference>
<gene>
    <name evidence="2" type="ORF">G7Y29_07725</name>
</gene>
<dbReference type="EMBL" id="CP064955">
    <property type="protein sequence ID" value="QPK82759.1"/>
    <property type="molecule type" value="Genomic_DNA"/>
</dbReference>
<evidence type="ECO:0000313" key="2">
    <source>
        <dbReference type="EMBL" id="QPK82759.1"/>
    </source>
</evidence>
<feature type="region of interest" description="Disordered" evidence="1">
    <location>
        <begin position="27"/>
        <end position="50"/>
    </location>
</feature>
<proteinExistence type="predicted"/>
<protein>
    <submittedName>
        <fullName evidence="2">DUF3558 domain-containing protein</fullName>
    </submittedName>
</protein>
<dbReference type="Proteomes" id="UP000594586">
    <property type="component" value="Chromosome"/>
</dbReference>
<dbReference type="PROSITE" id="PS51257">
    <property type="entry name" value="PROKAR_LIPOPROTEIN"/>
    <property type="match status" value="1"/>
</dbReference>
<keyword evidence="3" id="KW-1185">Reference proteome</keyword>
<evidence type="ECO:0000313" key="3">
    <source>
        <dbReference type="Proteomes" id="UP000594586"/>
    </source>
</evidence>
<name>A0A7T0KMG9_9CORY</name>
<dbReference type="InterPro" id="IPR024520">
    <property type="entry name" value="DUF3558"/>
</dbReference>